<comment type="caution">
    <text evidence="2">The sequence shown here is derived from an EMBL/GenBank/DDBJ whole genome shotgun (WGS) entry which is preliminary data.</text>
</comment>
<evidence type="ECO:0000313" key="3">
    <source>
        <dbReference type="Proteomes" id="UP001150830"/>
    </source>
</evidence>
<reference evidence="2" key="1">
    <citation type="submission" date="2022-11" db="EMBL/GenBank/DDBJ databases">
        <title>Parathalassolutuus dongxingensis gen. nov., sp. nov., a novel member of family Oceanospirillaceae isolated from a coastal shrimp pond in Guangxi, China.</title>
        <authorList>
            <person name="Chen H."/>
        </authorList>
    </citation>
    <scope>NUCLEOTIDE SEQUENCE</scope>
    <source>
        <strain evidence="2">G-43</strain>
    </source>
</reference>
<dbReference type="CDD" id="cd06223">
    <property type="entry name" value="PRTases_typeI"/>
    <property type="match status" value="1"/>
</dbReference>
<dbReference type="RefSeq" id="WP_283172655.1">
    <property type="nucleotide sequence ID" value="NZ_JAPNOA010000016.1"/>
</dbReference>
<dbReference type="InterPro" id="IPR029057">
    <property type="entry name" value="PRTase-like"/>
</dbReference>
<protein>
    <recommendedName>
        <fullName evidence="4">ComF family protein</fullName>
    </recommendedName>
</protein>
<dbReference type="EMBL" id="JAPNOA010000016">
    <property type="protein sequence ID" value="MCY0964439.1"/>
    <property type="molecule type" value="Genomic_DNA"/>
</dbReference>
<name>A0A9X3EBD5_9GAMM</name>
<evidence type="ECO:0000313" key="2">
    <source>
        <dbReference type="EMBL" id="MCY0964439.1"/>
    </source>
</evidence>
<proteinExistence type="inferred from homology"/>
<evidence type="ECO:0008006" key="4">
    <source>
        <dbReference type="Google" id="ProtNLM"/>
    </source>
</evidence>
<dbReference type="AlphaFoldDB" id="A0A9X3EBD5"/>
<evidence type="ECO:0000256" key="1">
    <source>
        <dbReference type="ARBA" id="ARBA00008007"/>
    </source>
</evidence>
<dbReference type="InterPro" id="IPR051910">
    <property type="entry name" value="ComF/GntX_DNA_util-trans"/>
</dbReference>
<dbReference type="PANTHER" id="PTHR47505:SF1">
    <property type="entry name" value="DNA UTILIZATION PROTEIN YHGH"/>
    <property type="match status" value="1"/>
</dbReference>
<dbReference type="SUPFAM" id="SSF53271">
    <property type="entry name" value="PRTase-like"/>
    <property type="match status" value="1"/>
</dbReference>
<dbReference type="PANTHER" id="PTHR47505">
    <property type="entry name" value="DNA UTILIZATION PROTEIN YHGH"/>
    <property type="match status" value="1"/>
</dbReference>
<dbReference type="Proteomes" id="UP001150830">
    <property type="component" value="Unassembled WGS sequence"/>
</dbReference>
<gene>
    <name evidence="2" type="ORF">OUO13_04505</name>
</gene>
<comment type="similarity">
    <text evidence="1">Belongs to the ComF/GntX family.</text>
</comment>
<accession>A0A9X3EBD5</accession>
<dbReference type="InterPro" id="IPR000836">
    <property type="entry name" value="PRTase_dom"/>
</dbReference>
<organism evidence="2 3">
    <name type="scientific">Parathalassolituus penaei</name>
    <dbReference type="NCBI Taxonomy" id="2997323"/>
    <lineage>
        <taxon>Bacteria</taxon>
        <taxon>Pseudomonadati</taxon>
        <taxon>Pseudomonadota</taxon>
        <taxon>Gammaproteobacteria</taxon>
        <taxon>Oceanospirillales</taxon>
        <taxon>Oceanospirillaceae</taxon>
        <taxon>Parathalassolituus</taxon>
    </lineage>
</organism>
<dbReference type="Gene3D" id="3.40.50.2020">
    <property type="match status" value="1"/>
</dbReference>
<keyword evidence="3" id="KW-1185">Reference proteome</keyword>
<sequence>MESLTTNSPCHFLCQHCWLQLPVVHNPCCQCGESLPRQFRGKRCLRCQQKPPAYDYCISRFSFSSPIDQWIRLGKDKRQPEWMVRLAQLMWSGPVPPLDMVDALVYIPSHWQRLLWRGYNPAAMLAGQISRYSDIPLLDHTLLRVRHLEQRHLRVNERHRQIRTSMQGGQQPLAGLRLLLIEDVVTSGATANWAAQLLKQQGAAMVGVWTLARTPAPQSHTAP</sequence>